<reference evidence="2 3" key="1">
    <citation type="submission" date="2014-09" db="EMBL/GenBank/DDBJ databases">
        <title>Using Illumina technology Improving SMRT sequencing Genome Assembly by RASTools.</title>
        <authorList>
            <person name="Zhou Y."/>
            <person name="Ma T."/>
            <person name="Liu T."/>
        </authorList>
    </citation>
    <scope>NUCLEOTIDE SEQUENCE [LARGE SCALE GENOMIC DNA]</scope>
    <source>
        <strain evidence="2 3">ATCC 55669</strain>
    </source>
</reference>
<dbReference type="STRING" id="1549858.MC45_14770"/>
<organism evidence="2 3">
    <name type="scientific">Sphingomonas taxi</name>
    <dbReference type="NCBI Taxonomy" id="1549858"/>
    <lineage>
        <taxon>Bacteria</taxon>
        <taxon>Pseudomonadati</taxon>
        <taxon>Pseudomonadota</taxon>
        <taxon>Alphaproteobacteria</taxon>
        <taxon>Sphingomonadales</taxon>
        <taxon>Sphingomonadaceae</taxon>
        <taxon>Sphingomonas</taxon>
    </lineage>
</organism>
<protein>
    <submittedName>
        <fullName evidence="2">Acetyltransferase</fullName>
    </submittedName>
</protein>
<dbReference type="Pfam" id="PF13302">
    <property type="entry name" value="Acetyltransf_3"/>
    <property type="match status" value="1"/>
</dbReference>
<keyword evidence="3" id="KW-1185">Reference proteome</keyword>
<dbReference type="InterPro" id="IPR051531">
    <property type="entry name" value="N-acetyltransferase"/>
</dbReference>
<dbReference type="PROSITE" id="PS51186">
    <property type="entry name" value="GNAT"/>
    <property type="match status" value="1"/>
</dbReference>
<dbReference type="InterPro" id="IPR000182">
    <property type="entry name" value="GNAT_dom"/>
</dbReference>
<sequence length="168" mass="18314">MTPPVLTTDRLILTVHRPADLDALAAMWAHPAVFERVGGVARSREEVWIRLLRSIGQWQAFDYGSWVVRDRAGGLVGEVGLIEARRAIDPPLALPEMGWALAPAAHGRGYAGEALAAVFAWTQALGIARTTCIIDPDNAPSLRLAARLGYGLVRDADYKGRTIHVLER</sequence>
<dbReference type="RefSeq" id="WP_038664740.1">
    <property type="nucleotide sequence ID" value="NZ_CP009571.1"/>
</dbReference>
<dbReference type="Proteomes" id="UP000033200">
    <property type="component" value="Chromosome"/>
</dbReference>
<proteinExistence type="predicted"/>
<dbReference type="PANTHER" id="PTHR43792:SF16">
    <property type="entry name" value="N-ACETYLTRANSFERASE DOMAIN-CONTAINING PROTEIN"/>
    <property type="match status" value="1"/>
</dbReference>
<dbReference type="PANTHER" id="PTHR43792">
    <property type="entry name" value="GNAT FAMILY, PUTATIVE (AFU_ORTHOLOGUE AFUA_3G00765)-RELATED-RELATED"/>
    <property type="match status" value="1"/>
</dbReference>
<evidence type="ECO:0000313" key="3">
    <source>
        <dbReference type="Proteomes" id="UP000033200"/>
    </source>
</evidence>
<evidence type="ECO:0000313" key="2">
    <source>
        <dbReference type="EMBL" id="AIT07426.1"/>
    </source>
</evidence>
<dbReference type="InterPro" id="IPR016181">
    <property type="entry name" value="Acyl_CoA_acyltransferase"/>
</dbReference>
<gene>
    <name evidence="2" type="ORF">MC45_14770</name>
</gene>
<dbReference type="Gene3D" id="3.40.630.30">
    <property type="match status" value="1"/>
</dbReference>
<evidence type="ECO:0000259" key="1">
    <source>
        <dbReference type="PROSITE" id="PS51186"/>
    </source>
</evidence>
<feature type="domain" description="N-acetyltransferase" evidence="1">
    <location>
        <begin position="11"/>
        <end position="168"/>
    </location>
</feature>
<dbReference type="eggNOG" id="COG1670">
    <property type="taxonomic scope" value="Bacteria"/>
</dbReference>
<keyword evidence="2" id="KW-0808">Transferase</keyword>
<dbReference type="AlphaFoldDB" id="A0A097EIN5"/>
<dbReference type="GO" id="GO:0016747">
    <property type="term" value="F:acyltransferase activity, transferring groups other than amino-acyl groups"/>
    <property type="evidence" value="ECO:0007669"/>
    <property type="project" value="InterPro"/>
</dbReference>
<accession>A0A097EIN5</accession>
<dbReference type="EMBL" id="CP009571">
    <property type="protein sequence ID" value="AIT07426.1"/>
    <property type="molecule type" value="Genomic_DNA"/>
</dbReference>
<dbReference type="HOGENOM" id="CLU_013985_3_1_5"/>
<name>A0A097EIN5_9SPHN</name>
<dbReference type="KEGG" id="stax:MC45_14770"/>
<dbReference type="SUPFAM" id="SSF55729">
    <property type="entry name" value="Acyl-CoA N-acyltransferases (Nat)"/>
    <property type="match status" value="1"/>
</dbReference>